<reference evidence="2" key="1">
    <citation type="submission" date="2021-01" db="EMBL/GenBank/DDBJ databases">
        <authorList>
            <person name="Corre E."/>
            <person name="Pelletier E."/>
            <person name="Niang G."/>
            <person name="Scheremetjew M."/>
            <person name="Finn R."/>
            <person name="Kale V."/>
            <person name="Holt S."/>
            <person name="Cochrane G."/>
            <person name="Meng A."/>
            <person name="Brown T."/>
            <person name="Cohen L."/>
        </authorList>
    </citation>
    <scope>NUCLEOTIDE SEQUENCE</scope>
    <source>
        <strain evidence="2">CCMP127</strain>
    </source>
</reference>
<evidence type="ECO:0000256" key="1">
    <source>
        <dbReference type="SAM" id="MobiDB-lite"/>
    </source>
</evidence>
<feature type="region of interest" description="Disordered" evidence="1">
    <location>
        <begin position="189"/>
        <end position="226"/>
    </location>
</feature>
<protein>
    <submittedName>
        <fullName evidence="2">Uncharacterized protein</fullName>
    </submittedName>
</protein>
<organism evidence="2">
    <name type="scientific">Amphora coffeiformis</name>
    <dbReference type="NCBI Taxonomy" id="265554"/>
    <lineage>
        <taxon>Eukaryota</taxon>
        <taxon>Sar</taxon>
        <taxon>Stramenopiles</taxon>
        <taxon>Ochrophyta</taxon>
        <taxon>Bacillariophyta</taxon>
        <taxon>Bacillariophyceae</taxon>
        <taxon>Bacillariophycidae</taxon>
        <taxon>Thalassiophysales</taxon>
        <taxon>Catenulaceae</taxon>
        <taxon>Amphora</taxon>
    </lineage>
</organism>
<dbReference type="AlphaFoldDB" id="A0A7S3PCQ3"/>
<accession>A0A7S3PCQ3</accession>
<evidence type="ECO:0000313" key="2">
    <source>
        <dbReference type="EMBL" id="CAE0420318.1"/>
    </source>
</evidence>
<proteinExistence type="predicted"/>
<dbReference type="EMBL" id="HBIM01023113">
    <property type="protein sequence ID" value="CAE0420318.1"/>
    <property type="molecule type" value="Transcribed_RNA"/>
</dbReference>
<feature type="region of interest" description="Disordered" evidence="1">
    <location>
        <begin position="1"/>
        <end position="29"/>
    </location>
</feature>
<feature type="region of interest" description="Disordered" evidence="1">
    <location>
        <begin position="142"/>
        <end position="175"/>
    </location>
</feature>
<feature type="compositionally biased region" description="Basic and acidic residues" evidence="1">
    <location>
        <begin position="11"/>
        <end position="27"/>
    </location>
</feature>
<sequence length="287" mass="31728">MKPGSLLRRVTSRDAKGRSMGNKELKAENGSVSVPLIGRHDAMKTPTKEKYHVETKNRKPEKTGGSIFWRIMNRNKKAIVIALPLKTPSRLLATPERRLTASTPVTIDTDMGAEIEVPLTIPCERVPSFADTTLTHEISDFSAQADEGCEKPEKKNSFKRSSSARPSPRALNLGSSALEFRSSRSLRNFRKSGNESVGESKPEQPRRNFLPPLLADGEESIGESSCSGITMDFTYGDERKVPMRQPVGRLGEGARHGAPKSFVPPSYITMDYRDEMDEEGLGGLTFF</sequence>
<feature type="compositionally biased region" description="Low complexity" evidence="1">
    <location>
        <begin position="160"/>
        <end position="170"/>
    </location>
</feature>
<gene>
    <name evidence="2" type="ORF">ACOF00016_LOCUS17104</name>
</gene>
<name>A0A7S3PCQ3_9STRA</name>